<protein>
    <submittedName>
        <fullName evidence="2">Unannotated protein</fullName>
    </submittedName>
</protein>
<evidence type="ECO:0000313" key="2">
    <source>
        <dbReference type="EMBL" id="CAB4553418.1"/>
    </source>
</evidence>
<dbReference type="Pfam" id="PF25976">
    <property type="entry name" value="LpqB_N"/>
    <property type="match status" value="1"/>
</dbReference>
<dbReference type="InterPro" id="IPR059026">
    <property type="entry name" value="LpqB_N"/>
</dbReference>
<feature type="domain" description="GerMN" evidence="1">
    <location>
        <begin position="203"/>
        <end position="293"/>
    </location>
</feature>
<dbReference type="Pfam" id="PF10647">
    <property type="entry name" value="Gmad1"/>
    <property type="match status" value="1"/>
</dbReference>
<dbReference type="PROSITE" id="PS51257">
    <property type="entry name" value="PROKAR_LIPOPROTEIN"/>
    <property type="match status" value="1"/>
</dbReference>
<dbReference type="Pfam" id="PF10646">
    <property type="entry name" value="Germane"/>
    <property type="match status" value="1"/>
</dbReference>
<evidence type="ECO:0000259" key="1">
    <source>
        <dbReference type="SMART" id="SM00909"/>
    </source>
</evidence>
<dbReference type="SMART" id="SM00909">
    <property type="entry name" value="Germane"/>
    <property type="match status" value="1"/>
</dbReference>
<dbReference type="InterPro" id="IPR019606">
    <property type="entry name" value="GerMN"/>
</dbReference>
<accession>A0A6J6CUF7</accession>
<reference evidence="2" key="1">
    <citation type="submission" date="2020-05" db="EMBL/GenBank/DDBJ databases">
        <authorList>
            <person name="Chiriac C."/>
            <person name="Salcher M."/>
            <person name="Ghai R."/>
            <person name="Kavagutti S V."/>
        </authorList>
    </citation>
    <scope>NUCLEOTIDE SEQUENCE</scope>
</reference>
<proteinExistence type="predicted"/>
<gene>
    <name evidence="2" type="ORF">UFOPK1561_00445</name>
</gene>
<name>A0A6J6CUF7_9ZZZZ</name>
<organism evidence="2">
    <name type="scientific">freshwater metagenome</name>
    <dbReference type="NCBI Taxonomy" id="449393"/>
    <lineage>
        <taxon>unclassified sequences</taxon>
        <taxon>metagenomes</taxon>
        <taxon>ecological metagenomes</taxon>
    </lineage>
</organism>
<sequence>MKSWLKKLQVLIIVSTLGFTSACAQLPRNSEIAAGPNLEAGLEADYLYYSPAGPPEDATQEDILLGFINAGTGPQNNYEIARTYLTESLKTEWNPGEEVLIQDGTPVITLLDDNSASVLVRISARINERGEYQALPLGTTRLVEVNFDNSSGAWRISSAPNLTMVIRPVFDVIFQAYSIYFFDKQRKHLVPDVRWFPLRASTSTRLVSALLDGPSAWLENAVESAIPNGTRLTLNSVTVTDGIANVDLSARALSATATAKQLIQSQIRETLLQLDSVFSVRVTIERAGIDQVPSTLTGTESRLTRPMALANGSLVDFDGVNEVEIGNSRNLIEKIGAVNFATNAAKKTVVFTSSDGIYLSRLDRVTELPLRLVSGTGFLPPVVDVNGFIWIVPADAARMIMVFNAQGQRINFSENWLAGVNRLSLSVSSEGSRIVAVTGDRFASRVRVAAVIRTSGGAPESLGTPISPIRTSTAFMATWVDSTQIGVLDSPNSLFVQPWITVIGGDSRSLQTLSSGLEMVSSGQAASVYVLDDFGTLFQYRGTNWTRLRENIDAFHFPGN</sequence>
<dbReference type="EMBL" id="CAEZSZ010000036">
    <property type="protein sequence ID" value="CAB4553418.1"/>
    <property type="molecule type" value="Genomic_DNA"/>
</dbReference>
<dbReference type="AlphaFoldDB" id="A0A6J6CUF7"/>
<dbReference type="InterPro" id="IPR018910">
    <property type="entry name" value="LpqB_C"/>
</dbReference>